<name>A0A4Y7JIN7_PAPSO</name>
<organism evidence="2 3">
    <name type="scientific">Papaver somniferum</name>
    <name type="common">Opium poppy</name>
    <dbReference type="NCBI Taxonomy" id="3469"/>
    <lineage>
        <taxon>Eukaryota</taxon>
        <taxon>Viridiplantae</taxon>
        <taxon>Streptophyta</taxon>
        <taxon>Embryophyta</taxon>
        <taxon>Tracheophyta</taxon>
        <taxon>Spermatophyta</taxon>
        <taxon>Magnoliopsida</taxon>
        <taxon>Ranunculales</taxon>
        <taxon>Papaveraceae</taxon>
        <taxon>Papaveroideae</taxon>
        <taxon>Papaver</taxon>
    </lineage>
</organism>
<evidence type="ECO:0000256" key="1">
    <source>
        <dbReference type="SAM" id="MobiDB-lite"/>
    </source>
</evidence>
<dbReference type="Proteomes" id="UP000316621">
    <property type="component" value="Chromosome 5"/>
</dbReference>
<proteinExistence type="predicted"/>
<sequence>MLRIAKRDRRSSMSENQKQEILEKQRKTYAMRRIGVGVATNNEHRAGQVMLESIGQNRVVGIITTEAAECEAMQQKKMEWKTSTKR</sequence>
<reference evidence="2 3" key="1">
    <citation type="journal article" date="2018" name="Science">
        <title>The opium poppy genome and morphinan production.</title>
        <authorList>
            <person name="Guo L."/>
            <person name="Winzer T."/>
            <person name="Yang X."/>
            <person name="Li Y."/>
            <person name="Ning Z."/>
            <person name="He Z."/>
            <person name="Teodor R."/>
            <person name="Lu Y."/>
            <person name="Bowser T.A."/>
            <person name="Graham I.A."/>
            <person name="Ye K."/>
        </authorList>
    </citation>
    <scope>NUCLEOTIDE SEQUENCE [LARGE SCALE GENOMIC DNA]</scope>
    <source>
        <strain evidence="3">cv. HN1</strain>
        <tissue evidence="2">Leaves</tissue>
    </source>
</reference>
<protein>
    <submittedName>
        <fullName evidence="2">Uncharacterized protein</fullName>
    </submittedName>
</protein>
<evidence type="ECO:0000313" key="2">
    <source>
        <dbReference type="EMBL" id="RZC60627.1"/>
    </source>
</evidence>
<dbReference type="Gramene" id="RZC60627">
    <property type="protein sequence ID" value="RZC60627"/>
    <property type="gene ID" value="C5167_022397"/>
</dbReference>
<evidence type="ECO:0000313" key="3">
    <source>
        <dbReference type="Proteomes" id="UP000316621"/>
    </source>
</evidence>
<dbReference type="AlphaFoldDB" id="A0A4Y7JIN7"/>
<keyword evidence="3" id="KW-1185">Reference proteome</keyword>
<feature type="region of interest" description="Disordered" evidence="1">
    <location>
        <begin position="1"/>
        <end position="20"/>
    </location>
</feature>
<dbReference type="EMBL" id="CM010719">
    <property type="protein sequence ID" value="RZC60627.1"/>
    <property type="molecule type" value="Genomic_DNA"/>
</dbReference>
<gene>
    <name evidence="2" type="ORF">C5167_022397</name>
</gene>
<accession>A0A4Y7JIN7</accession>